<dbReference type="Pfam" id="PF03466">
    <property type="entry name" value="LysR_substrate"/>
    <property type="match status" value="1"/>
</dbReference>
<evidence type="ECO:0000256" key="1">
    <source>
        <dbReference type="ARBA" id="ARBA00009437"/>
    </source>
</evidence>
<dbReference type="GO" id="GO:0032993">
    <property type="term" value="C:protein-DNA complex"/>
    <property type="evidence" value="ECO:0007669"/>
    <property type="project" value="TreeGrafter"/>
</dbReference>
<evidence type="ECO:0000313" key="6">
    <source>
        <dbReference type="EMBL" id="SFI49277.1"/>
    </source>
</evidence>
<evidence type="ECO:0000256" key="2">
    <source>
        <dbReference type="ARBA" id="ARBA00023015"/>
    </source>
</evidence>
<dbReference type="STRING" id="1576369.SAMN05421753_109189"/>
<reference evidence="7" key="1">
    <citation type="submission" date="2016-10" db="EMBL/GenBank/DDBJ databases">
        <authorList>
            <person name="Varghese N."/>
            <person name="Submissions S."/>
        </authorList>
    </citation>
    <scope>NUCLEOTIDE SEQUENCE [LARGE SCALE GENOMIC DNA]</scope>
    <source>
        <strain evidence="7">DSM 26348</strain>
    </source>
</reference>
<dbReference type="Pfam" id="PF00126">
    <property type="entry name" value="HTH_1"/>
    <property type="match status" value="1"/>
</dbReference>
<dbReference type="PANTHER" id="PTHR30346:SF17">
    <property type="entry name" value="LYSR FAMILY TRANSCRIPTIONAL REGULATOR"/>
    <property type="match status" value="1"/>
</dbReference>
<dbReference type="InterPro" id="IPR000847">
    <property type="entry name" value="LysR_HTH_N"/>
</dbReference>
<keyword evidence="2" id="KW-0805">Transcription regulation</keyword>
<dbReference type="CDD" id="cd05466">
    <property type="entry name" value="PBP2_LTTR_substrate"/>
    <property type="match status" value="1"/>
</dbReference>
<accession>A0A1I3IN67</accession>
<name>A0A1I3IN67_9PLAN</name>
<dbReference type="SUPFAM" id="SSF53850">
    <property type="entry name" value="Periplasmic binding protein-like II"/>
    <property type="match status" value="1"/>
</dbReference>
<dbReference type="InterPro" id="IPR036390">
    <property type="entry name" value="WH_DNA-bd_sf"/>
</dbReference>
<feature type="domain" description="HTH lysR-type" evidence="5">
    <location>
        <begin position="14"/>
        <end position="71"/>
    </location>
</feature>
<dbReference type="Gene3D" id="1.10.10.10">
    <property type="entry name" value="Winged helix-like DNA-binding domain superfamily/Winged helix DNA-binding domain"/>
    <property type="match status" value="1"/>
</dbReference>
<comment type="similarity">
    <text evidence="1">Belongs to the LysR transcriptional regulatory family.</text>
</comment>
<keyword evidence="7" id="KW-1185">Reference proteome</keyword>
<evidence type="ECO:0000313" key="7">
    <source>
        <dbReference type="Proteomes" id="UP000199518"/>
    </source>
</evidence>
<dbReference type="Proteomes" id="UP000199518">
    <property type="component" value="Unassembled WGS sequence"/>
</dbReference>
<dbReference type="PANTHER" id="PTHR30346">
    <property type="entry name" value="TRANSCRIPTIONAL DUAL REGULATOR HCAR-RELATED"/>
    <property type="match status" value="1"/>
</dbReference>
<dbReference type="InterPro" id="IPR005119">
    <property type="entry name" value="LysR_subst-bd"/>
</dbReference>
<dbReference type="Gene3D" id="3.40.190.10">
    <property type="entry name" value="Periplasmic binding protein-like II"/>
    <property type="match status" value="2"/>
</dbReference>
<dbReference type="RefSeq" id="WP_175517445.1">
    <property type="nucleotide sequence ID" value="NZ_FOQD01000009.1"/>
</dbReference>
<sequence length="314" mass="34782">MPGNAPRPAIYKDLSYSQLRSYCETARLGSMSAAAQTLQVSHPTVWKQIRALEQLLGQTLVESDGRRSEITEAGRLLAELASPMIAEFESLQLRFKEACGAAPRHLSVAAPPRSYTDDLLGVIGEFRAAQPSVRLTMREVFESLGNEMLEAGEVDLVIGDSMCCRRPDELVVEKMYEIEPMVIMPVGHPLAKVRRITPKDLAKYPVLNHRDSYPDDEGRAILANAGVFDHPDRGFDLVLASSIRSCVKQGHGIGLVGRVVADSPRDPELVERSLQHVLPPTVCFGYSIRRVSENPMQRAFIDLVKSRLQVASRH</sequence>
<dbReference type="PROSITE" id="PS50931">
    <property type="entry name" value="HTH_LYSR"/>
    <property type="match status" value="1"/>
</dbReference>
<dbReference type="GO" id="GO:0003677">
    <property type="term" value="F:DNA binding"/>
    <property type="evidence" value="ECO:0007669"/>
    <property type="project" value="UniProtKB-KW"/>
</dbReference>
<gene>
    <name evidence="6" type="ORF">SAMN05421753_109189</name>
</gene>
<keyword evidence="3" id="KW-0238">DNA-binding</keyword>
<evidence type="ECO:0000256" key="3">
    <source>
        <dbReference type="ARBA" id="ARBA00023125"/>
    </source>
</evidence>
<keyword evidence="4" id="KW-0804">Transcription</keyword>
<dbReference type="AlphaFoldDB" id="A0A1I3IN67"/>
<dbReference type="SUPFAM" id="SSF46785">
    <property type="entry name" value="Winged helix' DNA-binding domain"/>
    <property type="match status" value="1"/>
</dbReference>
<organism evidence="6 7">
    <name type="scientific">Planctomicrobium piriforme</name>
    <dbReference type="NCBI Taxonomy" id="1576369"/>
    <lineage>
        <taxon>Bacteria</taxon>
        <taxon>Pseudomonadati</taxon>
        <taxon>Planctomycetota</taxon>
        <taxon>Planctomycetia</taxon>
        <taxon>Planctomycetales</taxon>
        <taxon>Planctomycetaceae</taxon>
        <taxon>Planctomicrobium</taxon>
    </lineage>
</organism>
<protein>
    <submittedName>
        <fullName evidence="6">ModE molybdate transport repressor domain-containing protein</fullName>
    </submittedName>
</protein>
<dbReference type="InterPro" id="IPR036388">
    <property type="entry name" value="WH-like_DNA-bd_sf"/>
</dbReference>
<dbReference type="GO" id="GO:0003700">
    <property type="term" value="F:DNA-binding transcription factor activity"/>
    <property type="evidence" value="ECO:0007669"/>
    <property type="project" value="InterPro"/>
</dbReference>
<evidence type="ECO:0000259" key="5">
    <source>
        <dbReference type="PROSITE" id="PS50931"/>
    </source>
</evidence>
<proteinExistence type="inferred from homology"/>
<evidence type="ECO:0000256" key="4">
    <source>
        <dbReference type="ARBA" id="ARBA00023163"/>
    </source>
</evidence>
<dbReference type="EMBL" id="FOQD01000009">
    <property type="protein sequence ID" value="SFI49277.1"/>
    <property type="molecule type" value="Genomic_DNA"/>
</dbReference>